<comment type="caution">
    <text evidence="2">The sequence shown here is derived from an EMBL/GenBank/DDBJ whole genome shotgun (WGS) entry which is preliminary data.</text>
</comment>
<protein>
    <submittedName>
        <fullName evidence="2">251f9bb7-5338-404c-9687-9ef1ae43f17b-CDS</fullName>
    </submittedName>
</protein>
<dbReference type="OrthoDB" id="3557847at2759"/>
<proteinExistence type="predicted"/>
<reference evidence="2" key="1">
    <citation type="submission" date="2020-10" db="EMBL/GenBank/DDBJ databases">
        <authorList>
            <person name="Kusch S."/>
        </authorList>
    </citation>
    <scope>NUCLEOTIDE SEQUENCE</scope>
    <source>
        <strain evidence="2">SwB9</strain>
    </source>
</reference>
<feature type="compositionally biased region" description="Polar residues" evidence="1">
    <location>
        <begin position="231"/>
        <end position="241"/>
    </location>
</feature>
<gene>
    <name evidence="2" type="ORF">SCLTRI_LOCUS7130</name>
</gene>
<evidence type="ECO:0000313" key="2">
    <source>
        <dbReference type="EMBL" id="CAD6447338.1"/>
    </source>
</evidence>
<dbReference type="AlphaFoldDB" id="A0A8H2W0L0"/>
<feature type="region of interest" description="Disordered" evidence="1">
    <location>
        <begin position="202"/>
        <end position="298"/>
    </location>
</feature>
<evidence type="ECO:0000313" key="3">
    <source>
        <dbReference type="Proteomes" id="UP000624404"/>
    </source>
</evidence>
<organism evidence="2 3">
    <name type="scientific">Sclerotinia trifoliorum</name>
    <dbReference type="NCBI Taxonomy" id="28548"/>
    <lineage>
        <taxon>Eukaryota</taxon>
        <taxon>Fungi</taxon>
        <taxon>Dikarya</taxon>
        <taxon>Ascomycota</taxon>
        <taxon>Pezizomycotina</taxon>
        <taxon>Leotiomycetes</taxon>
        <taxon>Helotiales</taxon>
        <taxon>Sclerotiniaceae</taxon>
        <taxon>Sclerotinia</taxon>
    </lineage>
</organism>
<sequence length="298" mass="34009">MISTLSCDYKEPSYPCVNRATRSQGRKNCCDQYPVDSYPQKSMYCHKVKQELRDSRGRVKQQEILCGDPDVENESYLNRNFICYACEPPEKTLRCSVTGCRFVVLGIVNDEVANWQCKNHRGCTNEVMGYVHDQARQKMVLGQTHFAVLSSFEPSPPQGGILEDRIVSYSKRGNEWYIMSDGRIATPTRQHARGGIFLQRPDRCDIYGRPTTPHPQGYEPMTATAPEGYSSYFQDTTYTEEPQSHETDEPTFATQPVTMHETQRTQYATAPPKSFARRDPDSGYTGEEVPEAKRQRRG</sequence>
<evidence type="ECO:0000256" key="1">
    <source>
        <dbReference type="SAM" id="MobiDB-lite"/>
    </source>
</evidence>
<dbReference type="Proteomes" id="UP000624404">
    <property type="component" value="Unassembled WGS sequence"/>
</dbReference>
<name>A0A8H2W0L0_9HELO</name>
<keyword evidence="3" id="KW-1185">Reference proteome</keyword>
<dbReference type="EMBL" id="CAJHIA010000025">
    <property type="protein sequence ID" value="CAD6447338.1"/>
    <property type="molecule type" value="Genomic_DNA"/>
</dbReference>
<accession>A0A8H2W0L0</accession>